<sequence>MALWTAPFIATSLGSAYPAAPCRGEEGISGHALLRGAVLADGTVSQRLRSPILVLIRNTLSDPVGVAKTNNLRDCSPRNLD</sequence>
<reference evidence="1 2" key="1">
    <citation type="submission" date="2019-12" db="EMBL/GenBank/DDBJ databases">
        <title>A genome sequence resource for the geographically widespread anthracnose pathogen Colletotrichum asianum.</title>
        <authorList>
            <person name="Meng Y."/>
        </authorList>
    </citation>
    <scope>NUCLEOTIDE SEQUENCE [LARGE SCALE GENOMIC DNA]</scope>
    <source>
        <strain evidence="1 2">ICMP 18580</strain>
    </source>
</reference>
<proteinExistence type="predicted"/>
<name>A0A8H3W0Y1_9PEZI</name>
<organism evidence="1 2">
    <name type="scientific">Colletotrichum asianum</name>
    <dbReference type="NCBI Taxonomy" id="702518"/>
    <lineage>
        <taxon>Eukaryota</taxon>
        <taxon>Fungi</taxon>
        <taxon>Dikarya</taxon>
        <taxon>Ascomycota</taxon>
        <taxon>Pezizomycotina</taxon>
        <taxon>Sordariomycetes</taxon>
        <taxon>Hypocreomycetidae</taxon>
        <taxon>Glomerellales</taxon>
        <taxon>Glomerellaceae</taxon>
        <taxon>Colletotrichum</taxon>
        <taxon>Colletotrichum gloeosporioides species complex</taxon>
    </lineage>
</organism>
<keyword evidence="2" id="KW-1185">Reference proteome</keyword>
<gene>
    <name evidence="1" type="ORF">GQ607_015653</name>
</gene>
<evidence type="ECO:0000313" key="1">
    <source>
        <dbReference type="EMBL" id="KAF0317136.1"/>
    </source>
</evidence>
<dbReference type="AlphaFoldDB" id="A0A8H3W0Y1"/>
<accession>A0A8H3W0Y1</accession>
<evidence type="ECO:0000313" key="2">
    <source>
        <dbReference type="Proteomes" id="UP000434172"/>
    </source>
</evidence>
<comment type="caution">
    <text evidence="1">The sequence shown here is derived from an EMBL/GenBank/DDBJ whole genome shotgun (WGS) entry which is preliminary data.</text>
</comment>
<dbReference type="Proteomes" id="UP000434172">
    <property type="component" value="Unassembled WGS sequence"/>
</dbReference>
<protein>
    <submittedName>
        <fullName evidence="1">Uncharacterized protein</fullName>
    </submittedName>
</protein>
<dbReference type="EMBL" id="WOWK01000137">
    <property type="protein sequence ID" value="KAF0317136.1"/>
    <property type="molecule type" value="Genomic_DNA"/>
</dbReference>